<dbReference type="AlphaFoldDB" id="A0A4V1MAF8"/>
<gene>
    <name evidence="2" type="ORF">ESB13_02605</name>
</gene>
<evidence type="ECO:0008006" key="4">
    <source>
        <dbReference type="Google" id="ProtNLM"/>
    </source>
</evidence>
<dbReference type="RefSeq" id="WP_129001479.1">
    <property type="nucleotide sequence ID" value="NZ_SDHZ01000001.1"/>
</dbReference>
<keyword evidence="1" id="KW-0472">Membrane</keyword>
<keyword evidence="1" id="KW-1133">Transmembrane helix</keyword>
<accession>A0A4V1MAF8</accession>
<keyword evidence="1" id="KW-0812">Transmembrane</keyword>
<name>A0A4V1MAF8_9BACT</name>
<evidence type="ECO:0000313" key="3">
    <source>
        <dbReference type="Proteomes" id="UP000290545"/>
    </source>
</evidence>
<proteinExistence type="predicted"/>
<reference evidence="2 3" key="1">
    <citation type="submission" date="2019-01" db="EMBL/GenBank/DDBJ databases">
        <title>Filimonas sp. strain TTM-71.</title>
        <authorList>
            <person name="Chen W.-M."/>
        </authorList>
    </citation>
    <scope>NUCLEOTIDE SEQUENCE [LARGE SCALE GENOMIC DNA]</scope>
    <source>
        <strain evidence="2 3">TTM-71</strain>
    </source>
</reference>
<protein>
    <recommendedName>
        <fullName evidence="4">Lipocalin-like domain-containing protein</fullName>
    </recommendedName>
</protein>
<evidence type="ECO:0000313" key="2">
    <source>
        <dbReference type="EMBL" id="RXK85726.1"/>
    </source>
</evidence>
<evidence type="ECO:0000256" key="1">
    <source>
        <dbReference type="SAM" id="Phobius"/>
    </source>
</evidence>
<dbReference type="EMBL" id="SDHZ01000001">
    <property type="protein sequence ID" value="RXK85726.1"/>
    <property type="molecule type" value="Genomic_DNA"/>
</dbReference>
<comment type="caution">
    <text evidence="2">The sequence shown here is derived from an EMBL/GenBank/DDBJ whole genome shotgun (WGS) entry which is preliminary data.</text>
</comment>
<dbReference type="Proteomes" id="UP000290545">
    <property type="component" value="Unassembled WGS sequence"/>
</dbReference>
<sequence length="115" mass="12895">MVSKGGAVMPMPEEGEIVGMRYTSLFLTGLLICFFAACKKDSSDYGNSILGNWKYESSSLDSKDVFTGKWKNLFKGHDDAIASGFAESLFFRAKDTVVYKFSGITAWNKYKIFRK</sequence>
<keyword evidence="3" id="KW-1185">Reference proteome</keyword>
<feature type="transmembrane region" description="Helical" evidence="1">
    <location>
        <begin position="20"/>
        <end position="38"/>
    </location>
</feature>
<organism evidence="2 3">
    <name type="scientific">Filimonas effusa</name>
    <dbReference type="NCBI Taxonomy" id="2508721"/>
    <lineage>
        <taxon>Bacteria</taxon>
        <taxon>Pseudomonadati</taxon>
        <taxon>Bacteroidota</taxon>
        <taxon>Chitinophagia</taxon>
        <taxon>Chitinophagales</taxon>
        <taxon>Chitinophagaceae</taxon>
        <taxon>Filimonas</taxon>
    </lineage>
</organism>